<comment type="similarity">
    <text evidence="2">Belongs to the ScpA family.</text>
</comment>
<gene>
    <name evidence="2" type="primary">scpA</name>
    <name evidence="3" type="ORF">COX41_01205</name>
</gene>
<comment type="caution">
    <text evidence="3">The sequence shown here is derived from an EMBL/GenBank/DDBJ whole genome shotgun (WGS) entry which is preliminary data.</text>
</comment>
<organism evidence="3 4">
    <name type="scientific">Candidatus Sherwoodlollariibacterium unditelluris</name>
    <dbReference type="NCBI Taxonomy" id="1974757"/>
    <lineage>
        <taxon>Bacteria</taxon>
        <taxon>Pseudomonadati</taxon>
        <taxon>Candidatus Omnitrophota</taxon>
        <taxon>Candidatus Sherwoodlollariibacterium</taxon>
    </lineage>
</organism>
<dbReference type="PANTHER" id="PTHR33969">
    <property type="entry name" value="SEGREGATION AND CONDENSATION PROTEIN A"/>
    <property type="match status" value="1"/>
</dbReference>
<comment type="subunit">
    <text evidence="2">Component of a cohesin-like complex composed of ScpA, ScpB and the Smc homodimer, in which ScpA and ScpB bind to the head domain of Smc. The presence of the three proteins is required for the association of the complex with DNA.</text>
</comment>
<dbReference type="Gene3D" id="1.10.10.580">
    <property type="entry name" value="Structural maintenance of chromosome 1. Chain E"/>
    <property type="match status" value="1"/>
</dbReference>
<keyword evidence="2" id="KW-0131">Cell cycle</keyword>
<evidence type="ECO:0000313" key="4">
    <source>
        <dbReference type="Proteomes" id="UP000231292"/>
    </source>
</evidence>
<dbReference type="HAMAP" id="MF_01805">
    <property type="entry name" value="ScpA"/>
    <property type="match status" value="1"/>
</dbReference>
<proteinExistence type="inferred from homology"/>
<dbReference type="GO" id="GO:0007059">
    <property type="term" value="P:chromosome segregation"/>
    <property type="evidence" value="ECO:0007669"/>
    <property type="project" value="UniProtKB-UniRule"/>
</dbReference>
<comment type="subcellular location">
    <subcellularLocation>
        <location evidence="2">Cytoplasm</location>
    </subcellularLocation>
    <text evidence="2">Associated with two foci at the outer edges of the nucleoid region in young cells, and at four foci within both cell halves in older cells.</text>
</comment>
<reference evidence="3 4" key="1">
    <citation type="submission" date="2017-09" db="EMBL/GenBank/DDBJ databases">
        <title>Depth-based differentiation of microbial function through sediment-hosted aquifers and enrichment of novel symbionts in the deep terrestrial subsurface.</title>
        <authorList>
            <person name="Probst A.J."/>
            <person name="Ladd B."/>
            <person name="Jarett J.K."/>
            <person name="Geller-Mcgrath D.E."/>
            <person name="Sieber C.M."/>
            <person name="Emerson J.B."/>
            <person name="Anantharaman K."/>
            <person name="Thomas B.C."/>
            <person name="Malmstrom R."/>
            <person name="Stieglmeier M."/>
            <person name="Klingl A."/>
            <person name="Woyke T."/>
            <person name="Ryan C.M."/>
            <person name="Banfield J.F."/>
        </authorList>
    </citation>
    <scope>NUCLEOTIDE SEQUENCE [LARGE SCALE GENOMIC DNA]</scope>
    <source>
        <strain evidence="3">CG23_combo_of_CG06-09_8_20_14_all_41_10</strain>
    </source>
</reference>
<dbReference type="GO" id="GO:0005737">
    <property type="term" value="C:cytoplasm"/>
    <property type="evidence" value="ECO:0007669"/>
    <property type="project" value="UniProtKB-SubCell"/>
</dbReference>
<evidence type="ECO:0000256" key="1">
    <source>
        <dbReference type="ARBA" id="ARBA00044777"/>
    </source>
</evidence>
<dbReference type="GO" id="GO:0051301">
    <property type="term" value="P:cell division"/>
    <property type="evidence" value="ECO:0007669"/>
    <property type="project" value="UniProtKB-KW"/>
</dbReference>
<protein>
    <recommendedName>
        <fullName evidence="1 2">Segregation and condensation protein A</fullName>
    </recommendedName>
</protein>
<dbReference type="PANTHER" id="PTHR33969:SF2">
    <property type="entry name" value="SEGREGATION AND CONDENSATION PROTEIN A"/>
    <property type="match status" value="1"/>
</dbReference>
<dbReference type="Proteomes" id="UP000231292">
    <property type="component" value="Unassembled WGS sequence"/>
</dbReference>
<comment type="function">
    <text evidence="2">Participates in chromosomal partition during cell division. May act via the formation of a condensin-like complex containing Smc and ScpB that pull DNA away from mid-cell into both cell halves.</text>
</comment>
<dbReference type="InterPro" id="IPR023093">
    <property type="entry name" value="ScpA-like_C"/>
</dbReference>
<keyword evidence="2" id="KW-0132">Cell division</keyword>
<sequence length="251" mass="29563">MTYKVKLEIFEGPLDLLLYLVKKDHLNIYDIPISKVTEQYLQYINLMQLLDLNIAGEFLVMAATLMEIKSRMLLPAEEEIGQEEEQSDPREELTRRLLEYEKFKEIAENLRQKETDQREVFKHPKVELDKDKLKAEGVYFEASIFDLISAFSKALKDIPKEVFYEVVKDQFTVEQAVHEILHLLLVKSQVKLSDLFGIHKNKMDIIATFLAVLELIRIKEIIARQSELFEDIEILKNKENIIPYERRDKTC</sequence>
<dbReference type="Pfam" id="PF02616">
    <property type="entry name" value="SMC_ScpA"/>
    <property type="match status" value="1"/>
</dbReference>
<dbReference type="EMBL" id="PCRK01000023">
    <property type="protein sequence ID" value="PIP19757.1"/>
    <property type="molecule type" value="Genomic_DNA"/>
</dbReference>
<accession>A0A2G9YKI3</accession>
<dbReference type="Gene3D" id="6.10.250.2410">
    <property type="match status" value="1"/>
</dbReference>
<dbReference type="GO" id="GO:0006260">
    <property type="term" value="P:DNA replication"/>
    <property type="evidence" value="ECO:0007669"/>
    <property type="project" value="UniProtKB-UniRule"/>
</dbReference>
<name>A0A2G9YKI3_9BACT</name>
<dbReference type="AlphaFoldDB" id="A0A2G9YKI3"/>
<keyword evidence="2" id="KW-0963">Cytoplasm</keyword>
<evidence type="ECO:0000313" key="3">
    <source>
        <dbReference type="EMBL" id="PIP19757.1"/>
    </source>
</evidence>
<keyword evidence="2" id="KW-0159">Chromosome partition</keyword>
<evidence type="ECO:0000256" key="2">
    <source>
        <dbReference type="HAMAP-Rule" id="MF_01805"/>
    </source>
</evidence>
<dbReference type="InterPro" id="IPR003768">
    <property type="entry name" value="ScpA"/>
</dbReference>